<keyword evidence="4 9" id="KW-0812">Transmembrane</keyword>
<dbReference type="InterPro" id="IPR003439">
    <property type="entry name" value="ABC_transporter-like_ATP-bd"/>
</dbReference>
<evidence type="ECO:0000256" key="2">
    <source>
        <dbReference type="ARBA" id="ARBA00022448"/>
    </source>
</evidence>
<dbReference type="InterPro" id="IPR017871">
    <property type="entry name" value="ABC_transporter-like_CS"/>
</dbReference>
<evidence type="ECO:0000313" key="13">
    <source>
        <dbReference type="Proteomes" id="UP000640274"/>
    </source>
</evidence>
<feature type="transmembrane region" description="Helical" evidence="9">
    <location>
        <begin position="290"/>
        <end position="311"/>
    </location>
</feature>
<protein>
    <submittedName>
        <fullName evidence="12">ABC transporter ATP-binding protein</fullName>
    </submittedName>
</protein>
<dbReference type="InterPro" id="IPR011527">
    <property type="entry name" value="ABC1_TM_dom"/>
</dbReference>
<dbReference type="InterPro" id="IPR027417">
    <property type="entry name" value="P-loop_NTPase"/>
</dbReference>
<comment type="subcellular location">
    <subcellularLocation>
        <location evidence="1">Cell membrane</location>
        <topology evidence="1">Multi-pass membrane protein</topology>
    </subcellularLocation>
</comment>
<dbReference type="PROSITE" id="PS50929">
    <property type="entry name" value="ABC_TM1F"/>
    <property type="match status" value="1"/>
</dbReference>
<feature type="domain" description="ABC transmembrane type-1" evidence="11">
    <location>
        <begin position="38"/>
        <end position="316"/>
    </location>
</feature>
<dbReference type="InterPro" id="IPR036640">
    <property type="entry name" value="ABC1_TM_sf"/>
</dbReference>
<evidence type="ECO:0000256" key="9">
    <source>
        <dbReference type="SAM" id="Phobius"/>
    </source>
</evidence>
<dbReference type="FunFam" id="3.40.50.300:FF:000221">
    <property type="entry name" value="Multidrug ABC transporter ATP-binding protein"/>
    <property type="match status" value="1"/>
</dbReference>
<dbReference type="EMBL" id="JAELUP010000103">
    <property type="protein sequence ID" value="MBJ6363753.1"/>
    <property type="molecule type" value="Genomic_DNA"/>
</dbReference>
<dbReference type="CDD" id="cd18551">
    <property type="entry name" value="ABC_6TM_LmrA_like"/>
    <property type="match status" value="1"/>
</dbReference>
<evidence type="ECO:0000256" key="7">
    <source>
        <dbReference type="ARBA" id="ARBA00022989"/>
    </source>
</evidence>
<keyword evidence="5" id="KW-0547">Nucleotide-binding</keyword>
<dbReference type="PANTHER" id="PTHR43394:SF1">
    <property type="entry name" value="ATP-BINDING CASSETTE SUB-FAMILY B MEMBER 10, MITOCHONDRIAL"/>
    <property type="match status" value="1"/>
</dbReference>
<dbReference type="Gene3D" id="3.40.50.300">
    <property type="entry name" value="P-loop containing nucleotide triphosphate hydrolases"/>
    <property type="match status" value="1"/>
</dbReference>
<evidence type="ECO:0000256" key="6">
    <source>
        <dbReference type="ARBA" id="ARBA00022840"/>
    </source>
</evidence>
<dbReference type="Gene3D" id="1.20.1560.10">
    <property type="entry name" value="ABC transporter type 1, transmembrane domain"/>
    <property type="match status" value="1"/>
</dbReference>
<evidence type="ECO:0000256" key="5">
    <source>
        <dbReference type="ARBA" id="ARBA00022741"/>
    </source>
</evidence>
<keyword evidence="2" id="KW-0813">Transport</keyword>
<keyword evidence="6 12" id="KW-0067">ATP-binding</keyword>
<dbReference type="SMART" id="SM00382">
    <property type="entry name" value="AAA"/>
    <property type="match status" value="1"/>
</dbReference>
<dbReference type="AlphaFoldDB" id="A0A934J8X7"/>
<feature type="transmembrane region" description="Helical" evidence="9">
    <location>
        <begin position="76"/>
        <end position="95"/>
    </location>
</feature>
<dbReference type="InterPro" id="IPR039421">
    <property type="entry name" value="Type_1_exporter"/>
</dbReference>
<gene>
    <name evidence="12" type="ORF">JFN88_21300</name>
</gene>
<keyword evidence="13" id="KW-1185">Reference proteome</keyword>
<keyword evidence="7 9" id="KW-1133">Transmembrane helix</keyword>
<accession>A0A934J8X7</accession>
<dbReference type="Pfam" id="PF00664">
    <property type="entry name" value="ABC_membrane"/>
    <property type="match status" value="1"/>
</dbReference>
<dbReference type="GO" id="GO:0005886">
    <property type="term" value="C:plasma membrane"/>
    <property type="evidence" value="ECO:0007669"/>
    <property type="project" value="UniProtKB-SubCell"/>
</dbReference>
<dbReference type="FunFam" id="1.20.1560.10:FF:000011">
    <property type="entry name" value="Multidrug ABC transporter ATP-binding protein"/>
    <property type="match status" value="1"/>
</dbReference>
<feature type="domain" description="ABC transporter" evidence="10">
    <location>
        <begin position="348"/>
        <end position="583"/>
    </location>
</feature>
<sequence length="594" mass="65201">MNIKNKEKQKVSQQTSVNWRTFYHVLKETRPPKLTLGLAIFLSIVTTLAGLIVPLLLKGLVDGFSEASLSASHIGWIGAAFLAQALAGGLSAYLLNRSGQHMVAGIRRRLWSKLLVLPVPYYDKNRTGETVSRMTNDTNVVRTLISDHLTNFATGLVAIAGSVTLMLVLDWKMTLVLLSALPVTMFVMIPLGRKMHRISKGLQDETAKFSGVLNQVLMEIRLVKLSGSEKIEQRNGEGGIKTLYGFGLKEARIQAMIGPLMSFVMMAMLVVIIGYGGMRVASGALSAGDLVAFILYLVQIIMPVGQITQFVTQLQKARGATERIVDTLGEAEEDFAGGVVLENPQRPITLEGVTFAYEEKEPVLDQVNFVIDPGKVTAIVGPSGSGKTTLFSLLERFYLPQEGVIRIGDEPISTYTLTSWRSAIGYVSQESPILAGTIRDNIIYGLEREVSDDELKEAARLAYADQFIEAFPGSYNTEVGERGIKLSGGQRQRIGIARALLRNPSILMLDEATSSLDSNSEKYVQLALETLMKGRTTLVIAHRLSTVINADRIVFLDNGKVTGTGTHEELLDTHELYREFAQRQLHINGVTSER</sequence>
<feature type="transmembrane region" description="Helical" evidence="9">
    <location>
        <begin position="175"/>
        <end position="192"/>
    </location>
</feature>
<dbReference type="GO" id="GO:0015421">
    <property type="term" value="F:ABC-type oligopeptide transporter activity"/>
    <property type="evidence" value="ECO:0007669"/>
    <property type="project" value="TreeGrafter"/>
</dbReference>
<dbReference type="SUPFAM" id="SSF52540">
    <property type="entry name" value="P-loop containing nucleoside triphosphate hydrolases"/>
    <property type="match status" value="1"/>
</dbReference>
<evidence type="ECO:0000256" key="4">
    <source>
        <dbReference type="ARBA" id="ARBA00022692"/>
    </source>
</evidence>
<keyword evidence="3" id="KW-1003">Cell membrane</keyword>
<dbReference type="InterPro" id="IPR003593">
    <property type="entry name" value="AAA+_ATPase"/>
</dbReference>
<dbReference type="GO" id="GO:0016887">
    <property type="term" value="F:ATP hydrolysis activity"/>
    <property type="evidence" value="ECO:0007669"/>
    <property type="project" value="InterPro"/>
</dbReference>
<dbReference type="PROSITE" id="PS00211">
    <property type="entry name" value="ABC_TRANSPORTER_1"/>
    <property type="match status" value="1"/>
</dbReference>
<feature type="transmembrane region" description="Helical" evidence="9">
    <location>
        <begin position="149"/>
        <end position="169"/>
    </location>
</feature>
<feature type="transmembrane region" description="Helical" evidence="9">
    <location>
        <begin position="257"/>
        <end position="278"/>
    </location>
</feature>
<evidence type="ECO:0000256" key="3">
    <source>
        <dbReference type="ARBA" id="ARBA00022475"/>
    </source>
</evidence>
<dbReference type="GO" id="GO:0005524">
    <property type="term" value="F:ATP binding"/>
    <property type="evidence" value="ECO:0007669"/>
    <property type="project" value="UniProtKB-KW"/>
</dbReference>
<dbReference type="PANTHER" id="PTHR43394">
    <property type="entry name" value="ATP-DEPENDENT PERMEASE MDL1, MITOCHONDRIAL"/>
    <property type="match status" value="1"/>
</dbReference>
<dbReference type="Pfam" id="PF00005">
    <property type="entry name" value="ABC_tran"/>
    <property type="match status" value="1"/>
</dbReference>
<dbReference type="PROSITE" id="PS50893">
    <property type="entry name" value="ABC_TRANSPORTER_2"/>
    <property type="match status" value="1"/>
</dbReference>
<evidence type="ECO:0000259" key="10">
    <source>
        <dbReference type="PROSITE" id="PS50893"/>
    </source>
</evidence>
<dbReference type="SUPFAM" id="SSF90123">
    <property type="entry name" value="ABC transporter transmembrane region"/>
    <property type="match status" value="1"/>
</dbReference>
<evidence type="ECO:0000256" key="8">
    <source>
        <dbReference type="ARBA" id="ARBA00023136"/>
    </source>
</evidence>
<dbReference type="Proteomes" id="UP000640274">
    <property type="component" value="Unassembled WGS sequence"/>
</dbReference>
<dbReference type="RefSeq" id="WP_199021269.1">
    <property type="nucleotide sequence ID" value="NZ_JAELUP010000103.1"/>
</dbReference>
<keyword evidence="8 9" id="KW-0472">Membrane</keyword>
<evidence type="ECO:0000313" key="12">
    <source>
        <dbReference type="EMBL" id="MBJ6363753.1"/>
    </source>
</evidence>
<evidence type="ECO:0000256" key="1">
    <source>
        <dbReference type="ARBA" id="ARBA00004651"/>
    </source>
</evidence>
<evidence type="ECO:0000259" key="11">
    <source>
        <dbReference type="PROSITE" id="PS50929"/>
    </source>
</evidence>
<comment type="caution">
    <text evidence="12">The sequence shown here is derived from an EMBL/GenBank/DDBJ whole genome shotgun (WGS) entry which is preliminary data.</text>
</comment>
<feature type="transmembrane region" description="Helical" evidence="9">
    <location>
        <begin position="34"/>
        <end position="56"/>
    </location>
</feature>
<organism evidence="12 13">
    <name type="scientific">Paenibacillus roseus</name>
    <dbReference type="NCBI Taxonomy" id="2798579"/>
    <lineage>
        <taxon>Bacteria</taxon>
        <taxon>Bacillati</taxon>
        <taxon>Bacillota</taxon>
        <taxon>Bacilli</taxon>
        <taxon>Bacillales</taxon>
        <taxon>Paenibacillaceae</taxon>
        <taxon>Paenibacillus</taxon>
    </lineage>
</organism>
<name>A0A934J8X7_9BACL</name>
<reference evidence="12" key="1">
    <citation type="submission" date="2020-12" db="EMBL/GenBank/DDBJ databases">
        <authorList>
            <person name="Huq M.A."/>
        </authorList>
    </citation>
    <scope>NUCLEOTIDE SEQUENCE</scope>
    <source>
        <strain evidence="12">MAHUQ-46</strain>
    </source>
</reference>
<proteinExistence type="predicted"/>